<evidence type="ECO:0000313" key="2">
    <source>
        <dbReference type="Proteomes" id="UP000265520"/>
    </source>
</evidence>
<dbReference type="Proteomes" id="UP000265520">
    <property type="component" value="Unassembled WGS sequence"/>
</dbReference>
<feature type="non-terminal residue" evidence="1">
    <location>
        <position position="36"/>
    </location>
</feature>
<dbReference type="AlphaFoldDB" id="A0A392RQN7"/>
<proteinExistence type="predicted"/>
<organism evidence="1 2">
    <name type="scientific">Trifolium medium</name>
    <dbReference type="NCBI Taxonomy" id="97028"/>
    <lineage>
        <taxon>Eukaryota</taxon>
        <taxon>Viridiplantae</taxon>
        <taxon>Streptophyta</taxon>
        <taxon>Embryophyta</taxon>
        <taxon>Tracheophyta</taxon>
        <taxon>Spermatophyta</taxon>
        <taxon>Magnoliopsida</taxon>
        <taxon>eudicotyledons</taxon>
        <taxon>Gunneridae</taxon>
        <taxon>Pentapetalae</taxon>
        <taxon>rosids</taxon>
        <taxon>fabids</taxon>
        <taxon>Fabales</taxon>
        <taxon>Fabaceae</taxon>
        <taxon>Papilionoideae</taxon>
        <taxon>50 kb inversion clade</taxon>
        <taxon>NPAAA clade</taxon>
        <taxon>Hologalegina</taxon>
        <taxon>IRL clade</taxon>
        <taxon>Trifolieae</taxon>
        <taxon>Trifolium</taxon>
    </lineage>
</organism>
<reference evidence="1 2" key="1">
    <citation type="journal article" date="2018" name="Front. Plant Sci.">
        <title>Red Clover (Trifolium pratense) and Zigzag Clover (T. medium) - A Picture of Genomic Similarities and Differences.</title>
        <authorList>
            <person name="Dluhosova J."/>
            <person name="Istvanek J."/>
            <person name="Nedelnik J."/>
            <person name="Repkova J."/>
        </authorList>
    </citation>
    <scope>NUCLEOTIDE SEQUENCE [LARGE SCALE GENOMIC DNA]</scope>
    <source>
        <strain evidence="2">cv. 10/8</strain>
        <tissue evidence="1">Leaf</tissue>
    </source>
</reference>
<name>A0A392RQN7_9FABA</name>
<protein>
    <submittedName>
        <fullName evidence="1">Uncharacterized protein</fullName>
    </submittedName>
</protein>
<sequence length="36" mass="4224">MVNHYDVEEKFICLEPSGCLLAMLRLLRFFSSYNIA</sequence>
<keyword evidence="2" id="KW-1185">Reference proteome</keyword>
<accession>A0A392RQN7</accession>
<dbReference type="EMBL" id="LXQA010261598">
    <property type="protein sequence ID" value="MCI38933.1"/>
    <property type="molecule type" value="Genomic_DNA"/>
</dbReference>
<evidence type="ECO:0000313" key="1">
    <source>
        <dbReference type="EMBL" id="MCI38933.1"/>
    </source>
</evidence>
<comment type="caution">
    <text evidence="1">The sequence shown here is derived from an EMBL/GenBank/DDBJ whole genome shotgun (WGS) entry which is preliminary data.</text>
</comment>